<evidence type="ECO:0000259" key="5">
    <source>
        <dbReference type="PROSITE" id="PS50931"/>
    </source>
</evidence>
<dbReference type="InterPro" id="IPR000847">
    <property type="entry name" value="LysR_HTH_N"/>
</dbReference>
<evidence type="ECO:0000256" key="3">
    <source>
        <dbReference type="ARBA" id="ARBA00023125"/>
    </source>
</evidence>
<gene>
    <name evidence="6" type="ORF">CS062_19060</name>
</gene>
<comment type="similarity">
    <text evidence="1">Belongs to the LysR transcriptional regulatory family.</text>
</comment>
<accession>A0A2G9C5F3</accession>
<evidence type="ECO:0000313" key="7">
    <source>
        <dbReference type="Proteomes" id="UP000231501"/>
    </source>
</evidence>
<dbReference type="Proteomes" id="UP000231501">
    <property type="component" value="Unassembled WGS sequence"/>
</dbReference>
<evidence type="ECO:0000256" key="1">
    <source>
        <dbReference type="ARBA" id="ARBA00009437"/>
    </source>
</evidence>
<dbReference type="OrthoDB" id="9786526at2"/>
<evidence type="ECO:0000313" key="6">
    <source>
        <dbReference type="EMBL" id="PIM51595.1"/>
    </source>
</evidence>
<dbReference type="PANTHER" id="PTHR30537:SF20">
    <property type="entry name" value="TRANSCRIPTIONAL REGULATORY PROTEIN"/>
    <property type="match status" value="1"/>
</dbReference>
<name>A0A2G9C5F3_9BURK</name>
<sequence>MKSTLDELAVLAAIVDAGSISAASEQLGQTVSAVSRALSRLEQKLGTTLMRRSTRRLELTEEGQFFLARARKVLASVEEAEEQLALRRDQPAGRLRINAASPFMLHVLVPLIGGFRERFPQIELELNSSDQIIDLLEQRTDVALRIGTLADSSLHARPLGSFRLRVLASPAYLAAHGRPTRVEQLSGHRLLGFTAPESLNTWPLRWSGGEGYPIAATLSASSGETLRQLAIAGQGLVSLSDFMTAQDRADGTLVQVLTPHTVDTRQPVHAVYYRNTALASRISCFLDYLAERMAVLQAG</sequence>
<organism evidence="6 7">
    <name type="scientific">Roseateles chitinivorans</name>
    <dbReference type="NCBI Taxonomy" id="2917965"/>
    <lineage>
        <taxon>Bacteria</taxon>
        <taxon>Pseudomonadati</taxon>
        <taxon>Pseudomonadota</taxon>
        <taxon>Betaproteobacteria</taxon>
        <taxon>Burkholderiales</taxon>
        <taxon>Sphaerotilaceae</taxon>
        <taxon>Roseateles</taxon>
    </lineage>
</organism>
<keyword evidence="3" id="KW-0238">DNA-binding</keyword>
<comment type="caution">
    <text evidence="6">The sequence shown here is derived from an EMBL/GenBank/DDBJ whole genome shotgun (WGS) entry which is preliminary data.</text>
</comment>
<keyword evidence="7" id="KW-1185">Reference proteome</keyword>
<dbReference type="FunFam" id="1.10.10.10:FF:000001">
    <property type="entry name" value="LysR family transcriptional regulator"/>
    <property type="match status" value="1"/>
</dbReference>
<dbReference type="InterPro" id="IPR058163">
    <property type="entry name" value="LysR-type_TF_proteobact-type"/>
</dbReference>
<dbReference type="SUPFAM" id="SSF46785">
    <property type="entry name" value="Winged helix' DNA-binding domain"/>
    <property type="match status" value="1"/>
</dbReference>
<dbReference type="GO" id="GO:0003700">
    <property type="term" value="F:DNA-binding transcription factor activity"/>
    <property type="evidence" value="ECO:0007669"/>
    <property type="project" value="InterPro"/>
</dbReference>
<dbReference type="InterPro" id="IPR036388">
    <property type="entry name" value="WH-like_DNA-bd_sf"/>
</dbReference>
<dbReference type="Gene3D" id="3.40.190.10">
    <property type="entry name" value="Periplasmic binding protein-like II"/>
    <property type="match status" value="2"/>
</dbReference>
<dbReference type="RefSeq" id="WP_099863158.1">
    <property type="nucleotide sequence ID" value="NZ_PEOG01000059.1"/>
</dbReference>
<protein>
    <submittedName>
        <fullName evidence="6">LysR family transcriptional regulator</fullName>
    </submittedName>
</protein>
<evidence type="ECO:0000256" key="2">
    <source>
        <dbReference type="ARBA" id="ARBA00023015"/>
    </source>
</evidence>
<dbReference type="GO" id="GO:0006351">
    <property type="term" value="P:DNA-templated transcription"/>
    <property type="evidence" value="ECO:0007669"/>
    <property type="project" value="TreeGrafter"/>
</dbReference>
<dbReference type="AlphaFoldDB" id="A0A2G9C5F3"/>
<dbReference type="PROSITE" id="PS50931">
    <property type="entry name" value="HTH_LYSR"/>
    <property type="match status" value="1"/>
</dbReference>
<dbReference type="SUPFAM" id="SSF53850">
    <property type="entry name" value="Periplasmic binding protein-like II"/>
    <property type="match status" value="1"/>
</dbReference>
<dbReference type="InterPro" id="IPR005119">
    <property type="entry name" value="LysR_subst-bd"/>
</dbReference>
<evidence type="ECO:0000256" key="4">
    <source>
        <dbReference type="ARBA" id="ARBA00023163"/>
    </source>
</evidence>
<proteinExistence type="inferred from homology"/>
<dbReference type="EMBL" id="PEOG01000059">
    <property type="protein sequence ID" value="PIM51595.1"/>
    <property type="molecule type" value="Genomic_DNA"/>
</dbReference>
<dbReference type="InterPro" id="IPR036390">
    <property type="entry name" value="WH_DNA-bd_sf"/>
</dbReference>
<feature type="domain" description="HTH lysR-type" evidence="5">
    <location>
        <begin position="1"/>
        <end position="60"/>
    </location>
</feature>
<dbReference type="GO" id="GO:0043565">
    <property type="term" value="F:sequence-specific DNA binding"/>
    <property type="evidence" value="ECO:0007669"/>
    <property type="project" value="TreeGrafter"/>
</dbReference>
<keyword evidence="2" id="KW-0805">Transcription regulation</keyword>
<dbReference type="Gene3D" id="1.10.10.10">
    <property type="entry name" value="Winged helix-like DNA-binding domain superfamily/Winged helix DNA-binding domain"/>
    <property type="match status" value="1"/>
</dbReference>
<dbReference type="PANTHER" id="PTHR30537">
    <property type="entry name" value="HTH-TYPE TRANSCRIPTIONAL REGULATOR"/>
    <property type="match status" value="1"/>
</dbReference>
<keyword evidence="4" id="KW-0804">Transcription</keyword>
<dbReference type="Pfam" id="PF03466">
    <property type="entry name" value="LysR_substrate"/>
    <property type="match status" value="1"/>
</dbReference>
<reference evidence="6 7" key="1">
    <citation type="submission" date="2017-11" db="EMBL/GenBank/DDBJ databases">
        <title>Draft genome sequence of Mitsuaria sp. HWN-4.</title>
        <authorList>
            <person name="Gundlapally S.R."/>
        </authorList>
    </citation>
    <scope>NUCLEOTIDE SEQUENCE [LARGE SCALE GENOMIC DNA]</scope>
    <source>
        <strain evidence="6 7">HWN-4</strain>
    </source>
</reference>
<dbReference type="Pfam" id="PF00126">
    <property type="entry name" value="HTH_1"/>
    <property type="match status" value="1"/>
</dbReference>